<keyword evidence="4" id="KW-0804">Transcription</keyword>
<dbReference type="EMBL" id="CP099489">
    <property type="protein sequence ID" value="USQ80316.1"/>
    <property type="molecule type" value="Genomic_DNA"/>
</dbReference>
<dbReference type="PIRSF" id="PIRSF019455">
    <property type="entry name" value="CopR_AtkY"/>
    <property type="match status" value="1"/>
</dbReference>
<comment type="similarity">
    <text evidence="1">Belongs to the BlaI transcriptional regulatory family.</text>
</comment>
<reference evidence="5" key="1">
    <citation type="submission" date="2022-06" db="EMBL/GenBank/DDBJ databases">
        <title>Ornithinimicrobium HY1793.</title>
        <authorList>
            <person name="Huang Y."/>
        </authorList>
    </citation>
    <scope>NUCLEOTIDE SEQUENCE</scope>
    <source>
        <strain evidence="5">HY1793</strain>
    </source>
</reference>
<evidence type="ECO:0000256" key="2">
    <source>
        <dbReference type="ARBA" id="ARBA00023015"/>
    </source>
</evidence>
<dbReference type="Gene3D" id="6.10.140.850">
    <property type="match status" value="1"/>
</dbReference>
<dbReference type="InterPro" id="IPR005650">
    <property type="entry name" value="BlaI_family"/>
</dbReference>
<organism evidence="5 6">
    <name type="scientific">Ornithinimicrobium faecis</name>
    <dbReference type="NCBI Taxonomy" id="2934158"/>
    <lineage>
        <taxon>Bacteria</taxon>
        <taxon>Bacillati</taxon>
        <taxon>Actinomycetota</taxon>
        <taxon>Actinomycetes</taxon>
        <taxon>Micrococcales</taxon>
        <taxon>Ornithinimicrobiaceae</taxon>
        <taxon>Ornithinimicrobium</taxon>
    </lineage>
</organism>
<keyword evidence="6" id="KW-1185">Reference proteome</keyword>
<dbReference type="InterPro" id="IPR036390">
    <property type="entry name" value="WH_DNA-bd_sf"/>
</dbReference>
<evidence type="ECO:0000313" key="6">
    <source>
        <dbReference type="Proteomes" id="UP001056455"/>
    </source>
</evidence>
<evidence type="ECO:0000256" key="4">
    <source>
        <dbReference type="ARBA" id="ARBA00023163"/>
    </source>
</evidence>
<evidence type="ECO:0000256" key="1">
    <source>
        <dbReference type="ARBA" id="ARBA00011046"/>
    </source>
</evidence>
<name>A0ABY4YUL8_9MICO</name>
<gene>
    <name evidence="5" type="ORF">NF556_01235</name>
</gene>
<keyword evidence="2" id="KW-0805">Transcription regulation</keyword>
<evidence type="ECO:0000256" key="3">
    <source>
        <dbReference type="ARBA" id="ARBA00023125"/>
    </source>
</evidence>
<dbReference type="InterPro" id="IPR036388">
    <property type="entry name" value="WH-like_DNA-bd_sf"/>
</dbReference>
<protein>
    <submittedName>
        <fullName evidence="5">BlaI/MecI/CopY family transcriptional regulator</fullName>
    </submittedName>
</protein>
<dbReference type="Proteomes" id="UP001056455">
    <property type="component" value="Chromosome"/>
</dbReference>
<dbReference type="RefSeq" id="WP_252593692.1">
    <property type="nucleotide sequence ID" value="NZ_CP099489.1"/>
</dbReference>
<dbReference type="Pfam" id="PF03965">
    <property type="entry name" value="Penicillinase_R"/>
    <property type="match status" value="1"/>
</dbReference>
<dbReference type="SUPFAM" id="SSF46785">
    <property type="entry name" value="Winged helix' DNA-binding domain"/>
    <property type="match status" value="1"/>
</dbReference>
<keyword evidence="3" id="KW-0238">DNA-binding</keyword>
<sequence length="128" mass="14397">MWPFGTNLGDLERAVMDVLWDADGQLSVREVHESLAPDRDLAYTTVMTVLDRLSKKRVVTRVRDGRAWQYRPAGSREEMTAATMRTTFEALDTDDRKSAMLHFLDGASEHEIAEIQAALAEVTGQNKS</sequence>
<dbReference type="Gene3D" id="1.10.10.10">
    <property type="entry name" value="Winged helix-like DNA-binding domain superfamily/Winged helix DNA-binding domain"/>
    <property type="match status" value="1"/>
</dbReference>
<accession>A0ABY4YUL8</accession>
<proteinExistence type="inferred from homology"/>
<evidence type="ECO:0000313" key="5">
    <source>
        <dbReference type="EMBL" id="USQ80316.1"/>
    </source>
</evidence>